<evidence type="ECO:0000313" key="8">
    <source>
        <dbReference type="Proteomes" id="UP000193411"/>
    </source>
</evidence>
<dbReference type="PANTHER" id="PTHR42871:SF1">
    <property type="entry name" value="CITRATE SYNTHASE"/>
    <property type="match status" value="1"/>
</dbReference>
<dbReference type="NCBIfam" id="NF004126">
    <property type="entry name" value="PRK05614.1"/>
    <property type="match status" value="1"/>
</dbReference>
<dbReference type="STRING" id="765915.A0A1Y2I1C0"/>
<dbReference type="InterPro" id="IPR002020">
    <property type="entry name" value="Citrate_synthase"/>
</dbReference>
<dbReference type="SUPFAM" id="SSF48256">
    <property type="entry name" value="Citrate synthase"/>
    <property type="match status" value="1"/>
</dbReference>
<comment type="pathway">
    <text evidence="1">Carbohydrate metabolism; tricarboxylic acid cycle.</text>
</comment>
<dbReference type="NCBIfam" id="TIGR01798">
    <property type="entry name" value="cit_synth_I"/>
    <property type="match status" value="1"/>
</dbReference>
<dbReference type="OrthoDB" id="435022at2759"/>
<feature type="region of interest" description="Disordered" evidence="6">
    <location>
        <begin position="1"/>
        <end position="24"/>
    </location>
</feature>
<gene>
    <name evidence="7" type="ORF">BCR44DRAFT_1423536</name>
</gene>
<name>A0A1Y2I1C0_9FUNG</name>
<keyword evidence="3" id="KW-0816">Tricarboxylic acid cycle</keyword>
<comment type="caution">
    <text evidence="7">The sequence shown here is derived from an EMBL/GenBank/DDBJ whole genome shotgun (WGS) entry which is preliminary data.</text>
</comment>
<reference evidence="7 8" key="1">
    <citation type="submission" date="2016-07" db="EMBL/GenBank/DDBJ databases">
        <title>Pervasive Adenine N6-methylation of Active Genes in Fungi.</title>
        <authorList>
            <consortium name="DOE Joint Genome Institute"/>
            <person name="Mondo S.J."/>
            <person name="Dannebaum R.O."/>
            <person name="Kuo R.C."/>
            <person name="Labutti K."/>
            <person name="Haridas S."/>
            <person name="Kuo A."/>
            <person name="Salamov A."/>
            <person name="Ahrendt S.R."/>
            <person name="Lipzen A."/>
            <person name="Sullivan W."/>
            <person name="Andreopoulos W.B."/>
            <person name="Clum A."/>
            <person name="Lindquist E."/>
            <person name="Daum C."/>
            <person name="Ramamoorthy G.K."/>
            <person name="Gryganskyi A."/>
            <person name="Culley D."/>
            <person name="Magnuson J.K."/>
            <person name="James T.Y."/>
            <person name="O'Malley M.A."/>
            <person name="Stajich J.E."/>
            <person name="Spatafora J.W."/>
            <person name="Visel A."/>
            <person name="Grigoriev I.V."/>
        </authorList>
    </citation>
    <scope>NUCLEOTIDE SEQUENCE [LARGE SCALE GENOMIC DNA]</scope>
    <source>
        <strain evidence="7 8">PL171</strain>
    </source>
</reference>
<evidence type="ECO:0000256" key="4">
    <source>
        <dbReference type="ARBA" id="ARBA00022679"/>
    </source>
</evidence>
<sequence>MSAAAAAAPHRQHPVKIRDNRTGQESEVEVVNGSIRSSAFAQFGLGVLDNGYLNTAVVKSQITYIDGARGILRHRGIPIEQLAEKSTFLEVSYLLLHGELPSADVLAQWTHRIMHHTFVHENLIQFLQSFRYDAHPMGMLVSAVAALETFHPEASTDLQGDHIYSSDALRNKQIFRLLGKMPTIAACAYRHRIGRPYNYPKNGLGYTENFLYMLDSLGETDYKPNPVLARALDVCFILHADHELNCSTAAFRQIASTGIDPYVCVAGAASALYGPSHGGANEAALRMLEEIGTVDRIPEFLAQVKAKTRRLMGFGHRLYKSYDPRAAALRKVAHQVFEVMGRNPLIDVAVELERVALNDDYFKSRKLFPNVDFYSGIIYKSMGFPADMFPVLFCIARTAGWLAHWNEQLADSEIRIFRPQQAYDGPAPRKYVPMGQRVAAPVTVADGAPASGTSAAGALAALAGGNGNTGASAAAAAAPVVVSAENPRKRHLARYMDRASLA</sequence>
<dbReference type="GO" id="GO:0005737">
    <property type="term" value="C:cytoplasm"/>
    <property type="evidence" value="ECO:0007669"/>
    <property type="project" value="InterPro"/>
</dbReference>
<dbReference type="Gene3D" id="1.10.580.10">
    <property type="entry name" value="Citrate Synthase, domain 1"/>
    <property type="match status" value="1"/>
</dbReference>
<comment type="similarity">
    <text evidence="2 5">Belongs to the citrate synthase family.</text>
</comment>
<evidence type="ECO:0000256" key="3">
    <source>
        <dbReference type="ARBA" id="ARBA00022532"/>
    </source>
</evidence>
<dbReference type="Gene3D" id="1.10.230.10">
    <property type="entry name" value="Cytochrome P450-Terp, domain 2"/>
    <property type="match status" value="1"/>
</dbReference>
<dbReference type="InterPro" id="IPR036969">
    <property type="entry name" value="Citrate_synthase_sf"/>
</dbReference>
<dbReference type="UniPathway" id="UPA00223"/>
<dbReference type="GO" id="GO:0006099">
    <property type="term" value="P:tricarboxylic acid cycle"/>
    <property type="evidence" value="ECO:0007669"/>
    <property type="project" value="UniProtKB-UniPathway"/>
</dbReference>
<evidence type="ECO:0000313" key="7">
    <source>
        <dbReference type="EMBL" id="ORZ40660.1"/>
    </source>
</evidence>
<keyword evidence="4 5" id="KW-0808">Transferase</keyword>
<dbReference type="InterPro" id="IPR016142">
    <property type="entry name" value="Citrate_synth-like_lrg_a-sub"/>
</dbReference>
<dbReference type="FunFam" id="1.10.230.10:FF:000002">
    <property type="entry name" value="Citrate synthase"/>
    <property type="match status" value="1"/>
</dbReference>
<dbReference type="AlphaFoldDB" id="A0A1Y2I1C0"/>
<dbReference type="GO" id="GO:0046912">
    <property type="term" value="F:acyltransferase activity, acyl groups converted into alkyl on transfer"/>
    <property type="evidence" value="ECO:0007669"/>
    <property type="project" value="InterPro"/>
</dbReference>
<accession>A0A1Y2I1C0</accession>
<dbReference type="EMBL" id="MCFL01000002">
    <property type="protein sequence ID" value="ORZ40660.1"/>
    <property type="molecule type" value="Genomic_DNA"/>
</dbReference>
<dbReference type="FunFam" id="1.10.580.10:FF:000005">
    <property type="entry name" value="Citrate synthase"/>
    <property type="match status" value="1"/>
</dbReference>
<dbReference type="GO" id="GO:0032787">
    <property type="term" value="P:monocarboxylic acid metabolic process"/>
    <property type="evidence" value="ECO:0007669"/>
    <property type="project" value="UniProtKB-ARBA"/>
</dbReference>
<protein>
    <recommendedName>
        <fullName evidence="5">Citrate synthase</fullName>
    </recommendedName>
</protein>
<dbReference type="InterPro" id="IPR016143">
    <property type="entry name" value="Citrate_synth-like_sm_a-sub"/>
</dbReference>
<evidence type="ECO:0000256" key="5">
    <source>
        <dbReference type="RuleBase" id="RU000441"/>
    </source>
</evidence>
<organism evidence="7 8">
    <name type="scientific">Catenaria anguillulae PL171</name>
    <dbReference type="NCBI Taxonomy" id="765915"/>
    <lineage>
        <taxon>Eukaryota</taxon>
        <taxon>Fungi</taxon>
        <taxon>Fungi incertae sedis</taxon>
        <taxon>Blastocladiomycota</taxon>
        <taxon>Blastocladiomycetes</taxon>
        <taxon>Blastocladiales</taxon>
        <taxon>Catenariaceae</taxon>
        <taxon>Catenaria</taxon>
    </lineage>
</organism>
<proteinExistence type="inferred from homology"/>
<dbReference type="InterPro" id="IPR010953">
    <property type="entry name" value="Citrate_synthase_typ-I"/>
</dbReference>
<evidence type="ECO:0000256" key="6">
    <source>
        <dbReference type="SAM" id="MobiDB-lite"/>
    </source>
</evidence>
<dbReference type="Proteomes" id="UP000193411">
    <property type="component" value="Unassembled WGS sequence"/>
</dbReference>
<evidence type="ECO:0000256" key="1">
    <source>
        <dbReference type="ARBA" id="ARBA00005163"/>
    </source>
</evidence>
<dbReference type="PRINTS" id="PR00143">
    <property type="entry name" value="CITRTSNTHASE"/>
</dbReference>
<dbReference type="Pfam" id="PF00285">
    <property type="entry name" value="Citrate_synt"/>
    <property type="match status" value="1"/>
</dbReference>
<evidence type="ECO:0000256" key="2">
    <source>
        <dbReference type="ARBA" id="ARBA00010566"/>
    </source>
</evidence>
<keyword evidence="8" id="KW-1185">Reference proteome</keyword>
<dbReference type="PANTHER" id="PTHR42871">
    <property type="entry name" value="CITRATE SYNTHASE"/>
    <property type="match status" value="1"/>
</dbReference>